<dbReference type="AlphaFoldDB" id="A0A9P1D6S9"/>
<evidence type="ECO:0000313" key="1">
    <source>
        <dbReference type="EMBL" id="CAI4004056.1"/>
    </source>
</evidence>
<accession>A0A9P1D6S9</accession>
<evidence type="ECO:0000313" key="2">
    <source>
        <dbReference type="EMBL" id="CAL1157431.1"/>
    </source>
</evidence>
<sequence>MGPPQPLVDNFRWAHESVAWMKMHAKSTWFFETRDLPLSSWFSGYGCSELAAGFLNAARRRVAGEDEKDSDAFSAAHQFEINVKARTAAKEQLPEHSCQFVDIMRILNDDDRKKLLKMEKDETKGEKDFWDFLKTVDLSTHSLCAKHCESCELTMSILNVTGSQRVHYSTLGKKQDGHLQKNEGFLSDYLKEKAEAFGYKHLGTMRATGADCNLQVNSRKRVYDVLILEQFFEVVDDPVEVYQRISAFLQEKLQPVTMGHVCWATDLKDILHEVQENYNKSCGLSLTEVSDIFSNGDGDWLKLLSKTERDNYANYLEKLEMTDIPTMKREARGVCVAQNPDVVCMSGSAEALPAFTRESTKRIMMTNKDRWILALEKLAISGFPVHKDLAEAAGVPLIQIEKFDGWHRCVGNGMIIPNVGVAIAAVMSSLKPLPALQAYLEKALTQRSMQGIPQSLKWHGGWKKWTLEISGTTHQFSNREDALAAAKWAKHTRASLEIQTRDQLKPEIVAAAVKGGKKNKDDMVECVLRLRYRKSGFNCSCCNEAWCIYIYIHVFPLSLEFRQ</sequence>
<name>A0A9P1D6S9_9DINO</name>
<gene>
    <name evidence="1" type="ORF">C1SCF055_LOCUS29873</name>
</gene>
<reference evidence="2" key="2">
    <citation type="submission" date="2024-04" db="EMBL/GenBank/DDBJ databases">
        <authorList>
            <person name="Chen Y."/>
            <person name="Shah S."/>
            <person name="Dougan E. K."/>
            <person name="Thang M."/>
            <person name="Chan C."/>
        </authorList>
    </citation>
    <scope>NUCLEOTIDE SEQUENCE [LARGE SCALE GENOMIC DNA]</scope>
</reference>
<evidence type="ECO:0000313" key="3">
    <source>
        <dbReference type="Proteomes" id="UP001152797"/>
    </source>
</evidence>
<dbReference type="EMBL" id="CAMXCT020003356">
    <property type="protein sequence ID" value="CAL1157431.1"/>
    <property type="molecule type" value="Genomic_DNA"/>
</dbReference>
<organism evidence="1">
    <name type="scientific">Cladocopium goreaui</name>
    <dbReference type="NCBI Taxonomy" id="2562237"/>
    <lineage>
        <taxon>Eukaryota</taxon>
        <taxon>Sar</taxon>
        <taxon>Alveolata</taxon>
        <taxon>Dinophyceae</taxon>
        <taxon>Suessiales</taxon>
        <taxon>Symbiodiniaceae</taxon>
        <taxon>Cladocopium</taxon>
    </lineage>
</organism>
<dbReference type="EMBL" id="CAMXCT030003356">
    <property type="protein sequence ID" value="CAL4791368.1"/>
    <property type="molecule type" value="Genomic_DNA"/>
</dbReference>
<proteinExistence type="predicted"/>
<dbReference type="EMBL" id="CAMXCT010003356">
    <property type="protein sequence ID" value="CAI4004056.1"/>
    <property type="molecule type" value="Genomic_DNA"/>
</dbReference>
<protein>
    <submittedName>
        <fullName evidence="1">Uncharacterized protein</fullName>
    </submittedName>
</protein>
<dbReference type="Proteomes" id="UP001152797">
    <property type="component" value="Unassembled WGS sequence"/>
</dbReference>
<comment type="caution">
    <text evidence="1">The sequence shown here is derived from an EMBL/GenBank/DDBJ whole genome shotgun (WGS) entry which is preliminary data.</text>
</comment>
<keyword evidence="3" id="KW-1185">Reference proteome</keyword>
<reference evidence="1" key="1">
    <citation type="submission" date="2022-10" db="EMBL/GenBank/DDBJ databases">
        <authorList>
            <person name="Chen Y."/>
            <person name="Dougan E. K."/>
            <person name="Chan C."/>
            <person name="Rhodes N."/>
            <person name="Thang M."/>
        </authorList>
    </citation>
    <scope>NUCLEOTIDE SEQUENCE</scope>
</reference>